<dbReference type="PANTHER" id="PTHR37957">
    <property type="entry name" value="BLR7070 PROTEIN"/>
    <property type="match status" value="1"/>
</dbReference>
<feature type="domain" description="Phytase-like" evidence="3">
    <location>
        <begin position="96"/>
        <end position="460"/>
    </location>
</feature>
<accession>A0A6A6R9M0</accession>
<organism evidence="4 5">
    <name type="scientific">Lophium mytilinum</name>
    <dbReference type="NCBI Taxonomy" id="390894"/>
    <lineage>
        <taxon>Eukaryota</taxon>
        <taxon>Fungi</taxon>
        <taxon>Dikarya</taxon>
        <taxon>Ascomycota</taxon>
        <taxon>Pezizomycotina</taxon>
        <taxon>Dothideomycetes</taxon>
        <taxon>Pleosporomycetidae</taxon>
        <taxon>Mytilinidiales</taxon>
        <taxon>Mytilinidiaceae</taxon>
        <taxon>Lophium</taxon>
    </lineage>
</organism>
<dbReference type="Proteomes" id="UP000799750">
    <property type="component" value="Unassembled WGS sequence"/>
</dbReference>
<dbReference type="PANTHER" id="PTHR37957:SF1">
    <property type="entry name" value="PHYTASE-LIKE DOMAIN-CONTAINING PROTEIN"/>
    <property type="match status" value="1"/>
</dbReference>
<gene>
    <name evidence="4" type="ORF">BU16DRAFT_478840</name>
</gene>
<dbReference type="OrthoDB" id="425936at2759"/>
<protein>
    <recommendedName>
        <fullName evidence="3">Phytase-like domain-containing protein</fullName>
    </recommendedName>
</protein>
<evidence type="ECO:0000256" key="2">
    <source>
        <dbReference type="SAM" id="SignalP"/>
    </source>
</evidence>
<evidence type="ECO:0000259" key="3">
    <source>
        <dbReference type="Pfam" id="PF13449"/>
    </source>
</evidence>
<dbReference type="SUPFAM" id="SSF75011">
    <property type="entry name" value="3-carboxy-cis,cis-mucoante lactonizing enzyme"/>
    <property type="match status" value="1"/>
</dbReference>
<feature type="region of interest" description="Disordered" evidence="1">
    <location>
        <begin position="264"/>
        <end position="284"/>
    </location>
</feature>
<feature type="chain" id="PRO_5025670267" description="Phytase-like domain-containing protein" evidence="2">
    <location>
        <begin position="21"/>
        <end position="518"/>
    </location>
</feature>
<evidence type="ECO:0000313" key="4">
    <source>
        <dbReference type="EMBL" id="KAF2500433.1"/>
    </source>
</evidence>
<dbReference type="EMBL" id="MU004183">
    <property type="protein sequence ID" value="KAF2500433.1"/>
    <property type="molecule type" value="Genomic_DNA"/>
</dbReference>
<keyword evidence="5" id="KW-1185">Reference proteome</keyword>
<keyword evidence="2" id="KW-0732">Signal</keyword>
<name>A0A6A6R9M0_9PEZI</name>
<evidence type="ECO:0000256" key="1">
    <source>
        <dbReference type="SAM" id="MobiDB-lite"/>
    </source>
</evidence>
<dbReference type="Pfam" id="PF13449">
    <property type="entry name" value="Phytase-like"/>
    <property type="match status" value="1"/>
</dbReference>
<reference evidence="4" key="1">
    <citation type="journal article" date="2020" name="Stud. Mycol.">
        <title>101 Dothideomycetes genomes: a test case for predicting lifestyles and emergence of pathogens.</title>
        <authorList>
            <person name="Haridas S."/>
            <person name="Albert R."/>
            <person name="Binder M."/>
            <person name="Bloem J."/>
            <person name="Labutti K."/>
            <person name="Salamov A."/>
            <person name="Andreopoulos B."/>
            <person name="Baker S."/>
            <person name="Barry K."/>
            <person name="Bills G."/>
            <person name="Bluhm B."/>
            <person name="Cannon C."/>
            <person name="Castanera R."/>
            <person name="Culley D."/>
            <person name="Daum C."/>
            <person name="Ezra D."/>
            <person name="Gonzalez J."/>
            <person name="Henrissat B."/>
            <person name="Kuo A."/>
            <person name="Liang C."/>
            <person name="Lipzen A."/>
            <person name="Lutzoni F."/>
            <person name="Magnuson J."/>
            <person name="Mondo S."/>
            <person name="Nolan M."/>
            <person name="Ohm R."/>
            <person name="Pangilinan J."/>
            <person name="Park H.-J."/>
            <person name="Ramirez L."/>
            <person name="Alfaro M."/>
            <person name="Sun H."/>
            <person name="Tritt A."/>
            <person name="Yoshinaga Y."/>
            <person name="Zwiers L.-H."/>
            <person name="Turgeon B."/>
            <person name="Goodwin S."/>
            <person name="Spatafora J."/>
            <person name="Crous P."/>
            <person name="Grigoriev I."/>
        </authorList>
    </citation>
    <scope>NUCLEOTIDE SEQUENCE</scope>
    <source>
        <strain evidence="4">CBS 269.34</strain>
    </source>
</reference>
<evidence type="ECO:0000313" key="5">
    <source>
        <dbReference type="Proteomes" id="UP000799750"/>
    </source>
</evidence>
<feature type="signal peptide" evidence="2">
    <location>
        <begin position="1"/>
        <end position="20"/>
    </location>
</feature>
<proteinExistence type="predicted"/>
<sequence>MLFHALTVFSAIGLLQASFANPITERADAPVVSRTTCNGKTFTYKELAGYGFLPSDTRDKTGDTLGGIGSSIALDLKSWTKLNGSHGKGDIYEGILYALPDRGWNTLGTQNTQSRIQKLAIMLELANNATVSNPSGPNFHIKYLDTILLSGPDGTPCTGLDADVTGHLSFPGFPDLPVATYSGDGFGGPGKGGKRISVDAEGLVLASDGSFWVSDEYGPYVYHFDKKGKMVGAIRPPDAFIPFRNGTESFSADSPPLYALNSTVTPADPDSGRQNNQGFEGLTASPDGKSLYVLIQSALEQEGGTKKSHRRNARLLQYSLSKHGNAEYVAEYVVQLPIFGDNQVTAQSEIHYISPTQFLILARDSGAGHGQPNSESVYRHADVFDISNATNVKSAADDATGGAIASTKGVLNAGIVPATYCSWLDYNVNAQLNLFGVHNGGAQDAGLLNEKWESLALAPISNIHRDEYFLISFSDNDFITQNGFINFGKDPYKDSSGFNLDNQALVFRVKLPKGSKPA</sequence>
<dbReference type="AlphaFoldDB" id="A0A6A6R9M0"/>
<dbReference type="InterPro" id="IPR027372">
    <property type="entry name" value="Phytase-like_dom"/>
</dbReference>